<dbReference type="Proteomes" id="UP000243459">
    <property type="component" value="Chromosome 4"/>
</dbReference>
<feature type="compositionally biased region" description="Low complexity" evidence="1">
    <location>
        <begin position="92"/>
        <end position="103"/>
    </location>
</feature>
<dbReference type="AlphaFoldDB" id="A0A5P1F2N0"/>
<reference evidence="3" key="1">
    <citation type="journal article" date="2017" name="Nat. Commun.">
        <title>The asparagus genome sheds light on the origin and evolution of a young Y chromosome.</title>
        <authorList>
            <person name="Harkess A."/>
            <person name="Zhou J."/>
            <person name="Xu C."/>
            <person name="Bowers J.E."/>
            <person name="Van der Hulst R."/>
            <person name="Ayyampalayam S."/>
            <person name="Mercati F."/>
            <person name="Riccardi P."/>
            <person name="McKain M.R."/>
            <person name="Kakrana A."/>
            <person name="Tang H."/>
            <person name="Ray J."/>
            <person name="Groenendijk J."/>
            <person name="Arikit S."/>
            <person name="Mathioni S.M."/>
            <person name="Nakano M."/>
            <person name="Shan H."/>
            <person name="Telgmann-Rauber A."/>
            <person name="Kanno A."/>
            <person name="Yue Z."/>
            <person name="Chen H."/>
            <person name="Li W."/>
            <person name="Chen Y."/>
            <person name="Xu X."/>
            <person name="Zhang Y."/>
            <person name="Luo S."/>
            <person name="Chen H."/>
            <person name="Gao J."/>
            <person name="Mao Z."/>
            <person name="Pires J.C."/>
            <person name="Luo M."/>
            <person name="Kudrna D."/>
            <person name="Wing R.A."/>
            <person name="Meyers B.C."/>
            <person name="Yi K."/>
            <person name="Kong H."/>
            <person name="Lavrijsen P."/>
            <person name="Sunseri F."/>
            <person name="Falavigna A."/>
            <person name="Ye Y."/>
            <person name="Leebens-Mack J.H."/>
            <person name="Chen G."/>
        </authorList>
    </citation>
    <scope>NUCLEOTIDE SEQUENCE [LARGE SCALE GENOMIC DNA]</scope>
    <source>
        <strain evidence="3">cv. DH0086</strain>
    </source>
</reference>
<sequence length="143" mass="15164">MERVEDPGVSSYNWSSLIAPLTCVGAEGQQLDQRGGDDLWATVSRDKQVKIPGLGRGSDGQRQVGRGVVCRVSERVGLVTEDSPPFRLLTAPPSPSLSSLAAPEGTPCAGFGRGREVQAARMRGSIAPSRRSLKAFGWGERTG</sequence>
<name>A0A5P1F2N0_ASPOF</name>
<dbReference type="Gramene" id="ONK71983">
    <property type="protein sequence ID" value="ONK71983"/>
    <property type="gene ID" value="A4U43_C04F14440"/>
</dbReference>
<evidence type="ECO:0000313" key="2">
    <source>
        <dbReference type="EMBL" id="ONK71983.1"/>
    </source>
</evidence>
<keyword evidence="3" id="KW-1185">Reference proteome</keyword>
<gene>
    <name evidence="2" type="ORF">A4U43_C04F14440</name>
</gene>
<proteinExistence type="predicted"/>
<accession>A0A5P1F2N0</accession>
<evidence type="ECO:0000256" key="1">
    <source>
        <dbReference type="SAM" id="MobiDB-lite"/>
    </source>
</evidence>
<organism evidence="2 3">
    <name type="scientific">Asparagus officinalis</name>
    <name type="common">Garden asparagus</name>
    <dbReference type="NCBI Taxonomy" id="4686"/>
    <lineage>
        <taxon>Eukaryota</taxon>
        <taxon>Viridiplantae</taxon>
        <taxon>Streptophyta</taxon>
        <taxon>Embryophyta</taxon>
        <taxon>Tracheophyta</taxon>
        <taxon>Spermatophyta</taxon>
        <taxon>Magnoliopsida</taxon>
        <taxon>Liliopsida</taxon>
        <taxon>Asparagales</taxon>
        <taxon>Asparagaceae</taxon>
        <taxon>Asparagoideae</taxon>
        <taxon>Asparagus</taxon>
    </lineage>
</organism>
<feature type="region of interest" description="Disordered" evidence="1">
    <location>
        <begin position="92"/>
        <end position="143"/>
    </location>
</feature>
<dbReference type="EMBL" id="CM007384">
    <property type="protein sequence ID" value="ONK71983.1"/>
    <property type="molecule type" value="Genomic_DNA"/>
</dbReference>
<protein>
    <submittedName>
        <fullName evidence="2">Uncharacterized protein</fullName>
    </submittedName>
</protein>
<evidence type="ECO:0000313" key="3">
    <source>
        <dbReference type="Proteomes" id="UP000243459"/>
    </source>
</evidence>